<reference evidence="1" key="1">
    <citation type="submission" date="2021-01" db="EMBL/GenBank/DDBJ databases">
        <authorList>
            <consortium name="Genoscope - CEA"/>
            <person name="William W."/>
        </authorList>
    </citation>
    <scope>NUCLEOTIDE SEQUENCE</scope>
</reference>
<proteinExistence type="predicted"/>
<evidence type="ECO:0000313" key="1">
    <source>
        <dbReference type="EMBL" id="CAD8137313.1"/>
    </source>
</evidence>
<accession>A0A8S1SBK1</accession>
<organism evidence="1 2">
    <name type="scientific">Paramecium octaurelia</name>
    <dbReference type="NCBI Taxonomy" id="43137"/>
    <lineage>
        <taxon>Eukaryota</taxon>
        <taxon>Sar</taxon>
        <taxon>Alveolata</taxon>
        <taxon>Ciliophora</taxon>
        <taxon>Intramacronucleata</taxon>
        <taxon>Oligohymenophorea</taxon>
        <taxon>Peniculida</taxon>
        <taxon>Parameciidae</taxon>
        <taxon>Paramecium</taxon>
    </lineage>
</organism>
<evidence type="ECO:0000313" key="2">
    <source>
        <dbReference type="Proteomes" id="UP000683925"/>
    </source>
</evidence>
<protein>
    <submittedName>
        <fullName evidence="1">Uncharacterized protein</fullName>
    </submittedName>
</protein>
<name>A0A8S1SBK1_PAROT</name>
<dbReference type="EMBL" id="CAJJDP010000007">
    <property type="protein sequence ID" value="CAD8137313.1"/>
    <property type="molecule type" value="Genomic_DNA"/>
</dbReference>
<sequence>MIKNLQNLINITNSKYTQDPKYLYILEEPHFQKAIFQLFKLANFLKEYLLNLKRWPV</sequence>
<dbReference type="Proteomes" id="UP000683925">
    <property type="component" value="Unassembled WGS sequence"/>
</dbReference>
<dbReference type="AlphaFoldDB" id="A0A8S1SBK1"/>
<keyword evidence="2" id="KW-1185">Reference proteome</keyword>
<comment type="caution">
    <text evidence="1">The sequence shown here is derived from an EMBL/GenBank/DDBJ whole genome shotgun (WGS) entry which is preliminary data.</text>
</comment>
<gene>
    <name evidence="1" type="ORF">POCTA_138.1.T0080320</name>
</gene>